<accession>A0A8H4C470</accession>
<dbReference type="Proteomes" id="UP000613401">
    <property type="component" value="Unassembled WGS sequence"/>
</dbReference>
<evidence type="ECO:0000313" key="3">
    <source>
        <dbReference type="EMBL" id="KAF3797308.1"/>
    </source>
</evidence>
<protein>
    <submittedName>
        <fullName evidence="3">Uncharacterized protein</fullName>
    </submittedName>
</protein>
<organism evidence="3 4">
    <name type="scientific">Colletotrichum gloeosporioides</name>
    <name type="common">Anthracnose fungus</name>
    <name type="synonym">Glomerella cingulata</name>
    <dbReference type="NCBI Taxonomy" id="474922"/>
    <lineage>
        <taxon>Eukaryota</taxon>
        <taxon>Fungi</taxon>
        <taxon>Dikarya</taxon>
        <taxon>Ascomycota</taxon>
        <taxon>Pezizomycotina</taxon>
        <taxon>Sordariomycetes</taxon>
        <taxon>Hypocreomycetidae</taxon>
        <taxon>Glomerellales</taxon>
        <taxon>Glomerellaceae</taxon>
        <taxon>Colletotrichum</taxon>
        <taxon>Colletotrichum gloeosporioides species complex</taxon>
    </lineage>
</organism>
<evidence type="ECO:0000256" key="2">
    <source>
        <dbReference type="SAM" id="Phobius"/>
    </source>
</evidence>
<feature type="transmembrane region" description="Helical" evidence="2">
    <location>
        <begin position="133"/>
        <end position="151"/>
    </location>
</feature>
<gene>
    <name evidence="3" type="ORF">GCG54_00009279</name>
</gene>
<sequence>MFRNIFRGSQRAITTLARPSPTRQTPMLCREALIRHPKQIQRQYTAFRPLACTRQYSSQRKVTVNSGSDANGGNGANNKSDSTTKRGIICRVAARAERKKHLALICRALREISEKLDKIEMNWDKTQKQKRYMFWKLVLATIVIAVVGAMVDPKKPKKQENETAGEISPDTSPISKENPDIVS</sequence>
<evidence type="ECO:0000256" key="1">
    <source>
        <dbReference type="SAM" id="MobiDB-lite"/>
    </source>
</evidence>
<keyword evidence="2" id="KW-0472">Membrane</keyword>
<keyword evidence="2" id="KW-0812">Transmembrane</keyword>
<name>A0A8H4C470_COLGL</name>
<proteinExistence type="predicted"/>
<reference evidence="3" key="2">
    <citation type="submission" date="2020-03" db="EMBL/GenBank/DDBJ databases">
        <authorList>
            <person name="Fu F.-F."/>
            <person name="Chen J."/>
        </authorList>
    </citation>
    <scope>NUCLEOTIDE SEQUENCE</scope>
    <source>
        <strain evidence="3">Lc1</strain>
    </source>
</reference>
<dbReference type="RefSeq" id="XP_045256472.1">
    <property type="nucleotide sequence ID" value="XM_045409227.1"/>
</dbReference>
<feature type="region of interest" description="Disordered" evidence="1">
    <location>
        <begin position="153"/>
        <end position="183"/>
    </location>
</feature>
<dbReference type="AlphaFoldDB" id="A0A8H4C470"/>
<comment type="caution">
    <text evidence="3">The sequence shown here is derived from an EMBL/GenBank/DDBJ whole genome shotgun (WGS) entry which is preliminary data.</text>
</comment>
<reference evidence="3" key="1">
    <citation type="journal article" date="2020" name="Phytopathology">
        <title>Genome sequence and comparative analysis of Colletotrichum gloeosporioides isolated from Liriodendron leaves.</title>
        <authorList>
            <person name="Fu F.F."/>
            <person name="Hao Z."/>
            <person name="Wang P."/>
            <person name="Lu Y."/>
            <person name="Xue L.J."/>
            <person name="Wei G."/>
            <person name="Tian Y."/>
            <person name="Baishi H."/>
            <person name="Xu H."/>
            <person name="Shi J."/>
            <person name="Cheng T."/>
            <person name="Wang G."/>
            <person name="Yi Y."/>
            <person name="Chen J."/>
        </authorList>
    </citation>
    <scope>NUCLEOTIDE SEQUENCE</scope>
    <source>
        <strain evidence="3">Lc1</strain>
    </source>
</reference>
<evidence type="ECO:0000313" key="4">
    <source>
        <dbReference type="Proteomes" id="UP000613401"/>
    </source>
</evidence>
<keyword evidence="4" id="KW-1185">Reference proteome</keyword>
<feature type="region of interest" description="Disordered" evidence="1">
    <location>
        <begin position="63"/>
        <end position="82"/>
    </location>
</feature>
<keyword evidence="2" id="KW-1133">Transmembrane helix</keyword>
<dbReference type="EMBL" id="WVTB01000117">
    <property type="protein sequence ID" value="KAF3797308.1"/>
    <property type="molecule type" value="Genomic_DNA"/>
</dbReference>
<dbReference type="GeneID" id="69016412"/>